<feature type="compositionally biased region" description="Pro residues" evidence="1">
    <location>
        <begin position="25"/>
        <end position="38"/>
    </location>
</feature>
<evidence type="ECO:0000313" key="2">
    <source>
        <dbReference type="EMBL" id="GMK57573.1"/>
    </source>
</evidence>
<dbReference type="AlphaFoldDB" id="A0AAD3TVS7"/>
<feature type="compositionally biased region" description="Low complexity" evidence="1">
    <location>
        <begin position="152"/>
        <end position="167"/>
    </location>
</feature>
<gene>
    <name evidence="2" type="ORF">CspeluHIS016_0404070</name>
</gene>
<proteinExistence type="predicted"/>
<organism evidence="2 3">
    <name type="scientific">Cutaneotrichosporon spelunceum</name>
    <dbReference type="NCBI Taxonomy" id="1672016"/>
    <lineage>
        <taxon>Eukaryota</taxon>
        <taxon>Fungi</taxon>
        <taxon>Dikarya</taxon>
        <taxon>Basidiomycota</taxon>
        <taxon>Agaricomycotina</taxon>
        <taxon>Tremellomycetes</taxon>
        <taxon>Trichosporonales</taxon>
        <taxon>Trichosporonaceae</taxon>
        <taxon>Cutaneotrichosporon</taxon>
    </lineage>
</organism>
<feature type="compositionally biased region" description="Polar residues" evidence="1">
    <location>
        <begin position="217"/>
        <end position="226"/>
    </location>
</feature>
<comment type="caution">
    <text evidence="2">The sequence shown here is derived from an EMBL/GenBank/DDBJ whole genome shotgun (WGS) entry which is preliminary data.</text>
</comment>
<reference evidence="2" key="1">
    <citation type="journal article" date="2023" name="BMC Genomics">
        <title>Chromosome-level genome assemblies of Cutaneotrichosporon spp. (Trichosporonales, Basidiomycota) reveal imbalanced evolution between nucleotide sequences and chromosome synteny.</title>
        <authorList>
            <person name="Kobayashi Y."/>
            <person name="Kayamori A."/>
            <person name="Aoki K."/>
            <person name="Shiwa Y."/>
            <person name="Matsutani M."/>
            <person name="Fujita N."/>
            <person name="Sugita T."/>
            <person name="Iwasaki W."/>
            <person name="Tanaka N."/>
            <person name="Takashima M."/>
        </authorList>
    </citation>
    <scope>NUCLEOTIDE SEQUENCE</scope>
    <source>
        <strain evidence="2">HIS016</strain>
    </source>
</reference>
<reference evidence="2" key="2">
    <citation type="submission" date="2023-06" db="EMBL/GenBank/DDBJ databases">
        <authorList>
            <person name="Kobayashi Y."/>
            <person name="Kayamori A."/>
            <person name="Aoki K."/>
            <person name="Shiwa Y."/>
            <person name="Fujita N."/>
            <person name="Sugita T."/>
            <person name="Iwasaki W."/>
            <person name="Tanaka N."/>
            <person name="Takashima M."/>
        </authorList>
    </citation>
    <scope>NUCLEOTIDE SEQUENCE</scope>
    <source>
        <strain evidence="2">HIS016</strain>
    </source>
</reference>
<evidence type="ECO:0000256" key="1">
    <source>
        <dbReference type="SAM" id="MobiDB-lite"/>
    </source>
</evidence>
<feature type="region of interest" description="Disordered" evidence="1">
    <location>
        <begin position="1"/>
        <end position="404"/>
    </location>
</feature>
<feature type="compositionally biased region" description="Basic and acidic residues" evidence="1">
    <location>
        <begin position="70"/>
        <end position="83"/>
    </location>
</feature>
<name>A0AAD3TVS7_9TREE</name>
<evidence type="ECO:0000313" key="3">
    <source>
        <dbReference type="Proteomes" id="UP001222932"/>
    </source>
</evidence>
<sequence length="639" mass="66517">MAPLALFRGQGGTTNTSAASVAVDPLPPPEPPRTPPPNGLRRSISGGGDPAPSPSRLNPARLLRRKGSRSIREPRDRGDREEGWFGSFRGQEQMAHSASDSLDRTSTARQSSSSVRSDAPLLRPSPFIRGLAHVGSPTLSTSPKMSHSRHGSASSIPAAPSTSAHSTNFGSARSMPLFYSDGASTHGDTEIILGPSPEPPLAKGEPSTMNHHPFLLPTSSSPSGNYPTPLSPPRRLPRSPLPPPPPLRTGPVPSGESRSSTPSSCSTYSDLGDSGQSTAATVRPSDARTDTAETVWRADTAAWLARRPSGRRNAPIGFVFDGRPRAESLGSHASPSVSGTSASGESVDEPLTPTVSPRIGGMPNTPTFSQQERAPVTAMVSPSPRRPSPPSPSKLTPQVPATRTPDRSGYVVIVQCLPSTDDEVRWEIVLRRSLALDADGIGSTSGLGLGSGSGPPGTPVPGGPFLLAPGIDGAQNIHAPPFASSVNLSLSLDTEAPSGKLQFITLPSAAPIRVRPRSSSQSAGPASPRSYRAPQSPNCQSLIPRDSIFGASILGPPVPLANPPSRQMRSHTPPPADPPRAPQEPLSPRSAAYKRQGAVWAASGGFSSLSGEDVFTTNPHMPSPRAARERASQLPDGLA</sequence>
<feature type="compositionally biased region" description="Polar residues" evidence="1">
    <location>
        <begin position="605"/>
        <end position="620"/>
    </location>
</feature>
<feature type="compositionally biased region" description="Low complexity" evidence="1">
    <location>
        <begin position="254"/>
        <end position="269"/>
    </location>
</feature>
<accession>A0AAD3TVS7</accession>
<dbReference type="EMBL" id="BTCM01000004">
    <property type="protein sequence ID" value="GMK57573.1"/>
    <property type="molecule type" value="Genomic_DNA"/>
</dbReference>
<feature type="region of interest" description="Disordered" evidence="1">
    <location>
        <begin position="512"/>
        <end position="639"/>
    </location>
</feature>
<feature type="compositionally biased region" description="Low complexity" evidence="1">
    <location>
        <begin position="104"/>
        <end position="119"/>
    </location>
</feature>
<dbReference type="Proteomes" id="UP001222932">
    <property type="component" value="Unassembled WGS sequence"/>
</dbReference>
<feature type="compositionally biased region" description="Pro residues" evidence="1">
    <location>
        <begin position="572"/>
        <end position="582"/>
    </location>
</feature>
<feature type="compositionally biased region" description="Polar residues" evidence="1">
    <location>
        <begin position="331"/>
        <end position="344"/>
    </location>
</feature>
<protein>
    <submittedName>
        <fullName evidence="2">Uncharacterized protein</fullName>
    </submittedName>
</protein>
<feature type="compositionally biased region" description="Pro residues" evidence="1">
    <location>
        <begin position="229"/>
        <end position="248"/>
    </location>
</feature>
<keyword evidence="3" id="KW-1185">Reference proteome</keyword>